<dbReference type="OrthoDB" id="809632at2759"/>
<name>A0A167E9A9_9ASCO</name>
<dbReference type="PANTHER" id="PTHR43205">
    <property type="entry name" value="PROSTAGLANDIN REDUCTASE"/>
    <property type="match status" value="1"/>
</dbReference>
<dbReference type="Pfam" id="PF00107">
    <property type="entry name" value="ADH_zinc_N"/>
    <property type="match status" value="1"/>
</dbReference>
<dbReference type="EMBL" id="CP014502">
    <property type="protein sequence ID" value="ANB13800.1"/>
    <property type="molecule type" value="Genomic_DNA"/>
</dbReference>
<reference evidence="3 4" key="1">
    <citation type="submission" date="2016-02" db="EMBL/GenBank/DDBJ databases">
        <title>Complete genome sequence and transcriptome regulation of the pentose utilising yeast Sugiyamaella lignohabitans.</title>
        <authorList>
            <person name="Bellasio M."/>
            <person name="Peymann A."/>
            <person name="Valli M."/>
            <person name="Sipitzky M."/>
            <person name="Graf A."/>
            <person name="Sauer M."/>
            <person name="Marx H."/>
            <person name="Mattanovich D."/>
        </authorList>
    </citation>
    <scope>NUCLEOTIDE SEQUENCE [LARGE SCALE GENOMIC DNA]</scope>
    <source>
        <strain evidence="3 4">CBS 10342</strain>
    </source>
</reference>
<dbReference type="InterPro" id="IPR041694">
    <property type="entry name" value="ADH_N_2"/>
</dbReference>
<dbReference type="Proteomes" id="UP000189580">
    <property type="component" value="Chromosome d"/>
</dbReference>
<dbReference type="AlphaFoldDB" id="A0A167E9A9"/>
<dbReference type="FunFam" id="3.40.50.720:FF:000121">
    <property type="entry name" value="Prostaglandin reductase 2"/>
    <property type="match status" value="1"/>
</dbReference>
<feature type="domain" description="Enoyl reductase (ER)" evidence="2">
    <location>
        <begin position="23"/>
        <end position="353"/>
    </location>
</feature>
<dbReference type="CDD" id="cd05288">
    <property type="entry name" value="PGDH"/>
    <property type="match status" value="1"/>
</dbReference>
<proteinExistence type="predicted"/>
<evidence type="ECO:0000259" key="2">
    <source>
        <dbReference type="SMART" id="SM00829"/>
    </source>
</evidence>
<dbReference type="SUPFAM" id="SSF50129">
    <property type="entry name" value="GroES-like"/>
    <property type="match status" value="1"/>
</dbReference>
<dbReference type="InterPro" id="IPR020843">
    <property type="entry name" value="ER"/>
</dbReference>
<gene>
    <name evidence="3" type="ORF">AWJ20_4747</name>
</gene>
<dbReference type="Pfam" id="PF16884">
    <property type="entry name" value="ADH_N_2"/>
    <property type="match status" value="1"/>
</dbReference>
<dbReference type="InterPro" id="IPR036291">
    <property type="entry name" value="NAD(P)-bd_dom_sf"/>
</dbReference>
<organism evidence="3 4">
    <name type="scientific">Sugiyamaella lignohabitans</name>
    <dbReference type="NCBI Taxonomy" id="796027"/>
    <lineage>
        <taxon>Eukaryota</taxon>
        <taxon>Fungi</taxon>
        <taxon>Dikarya</taxon>
        <taxon>Ascomycota</taxon>
        <taxon>Saccharomycotina</taxon>
        <taxon>Dipodascomycetes</taxon>
        <taxon>Dipodascales</taxon>
        <taxon>Trichomonascaceae</taxon>
        <taxon>Sugiyamaella</taxon>
    </lineage>
</organism>
<dbReference type="RefSeq" id="XP_018736277.1">
    <property type="nucleotide sequence ID" value="XM_018881838.1"/>
</dbReference>
<dbReference type="PANTHER" id="PTHR43205:SF19">
    <property type="entry name" value="ENOYL REDUCTASE (ER) DOMAIN-CONTAINING PROTEIN"/>
    <property type="match status" value="1"/>
</dbReference>
<dbReference type="Gene3D" id="3.40.50.720">
    <property type="entry name" value="NAD(P)-binding Rossmann-like Domain"/>
    <property type="match status" value="1"/>
</dbReference>
<evidence type="ECO:0000256" key="1">
    <source>
        <dbReference type="ARBA" id="ARBA00023002"/>
    </source>
</evidence>
<dbReference type="KEGG" id="slb:AWJ20_4747"/>
<dbReference type="SMART" id="SM00829">
    <property type="entry name" value="PKS_ER"/>
    <property type="match status" value="1"/>
</dbReference>
<dbReference type="GO" id="GO:0016628">
    <property type="term" value="F:oxidoreductase activity, acting on the CH-CH group of donors, NAD or NADP as acceptor"/>
    <property type="evidence" value="ECO:0007669"/>
    <property type="project" value="InterPro"/>
</dbReference>
<keyword evidence="1" id="KW-0560">Oxidoreductase</keyword>
<dbReference type="GeneID" id="30036912"/>
<sequence>MSLQIKELVLENPPVTETNLVLGQETSTFKEVTSTLDPESLKTGDIVVQPLIFSNDPTQRAWIQKGLDPKRMYVPPVLKGEAMRSLGAGKVIVSKSDKYKVGDIVIGLLSWSNYSLVNELRISTKVSDPNADLPTYLSLVGASGLAAYYGLTEVGRVKPEHTVVVSAASGATGIIAVQYAKHVIGCKKVIGITGSDDKIDHVKKVGADVAVNYKDPEFKKQLSDAIGPDFADVYFDNVGGEILDFMLSKVKPFGVVIACGAIAGYNDHSKGFIRNWGQIITNRLRVEGFIVTDFKDKHAETFVKLFTALQQGKISLSDSINLVDLSSESNSLAKIPEVWGQLFSGNKVGKLLTRVSKI</sequence>
<accession>A0A167E9A9</accession>
<evidence type="ECO:0000313" key="3">
    <source>
        <dbReference type="EMBL" id="ANB13800.1"/>
    </source>
</evidence>
<dbReference type="InterPro" id="IPR013149">
    <property type="entry name" value="ADH-like_C"/>
</dbReference>
<dbReference type="SUPFAM" id="SSF51735">
    <property type="entry name" value="NAD(P)-binding Rossmann-fold domains"/>
    <property type="match status" value="1"/>
</dbReference>
<protein>
    <recommendedName>
        <fullName evidence="2">Enoyl reductase (ER) domain-containing protein</fullName>
    </recommendedName>
</protein>
<keyword evidence="4" id="KW-1185">Reference proteome</keyword>
<dbReference type="Gene3D" id="3.90.180.10">
    <property type="entry name" value="Medium-chain alcohol dehydrogenases, catalytic domain"/>
    <property type="match status" value="1"/>
</dbReference>
<dbReference type="InterPro" id="IPR011032">
    <property type="entry name" value="GroES-like_sf"/>
</dbReference>
<dbReference type="InterPro" id="IPR045010">
    <property type="entry name" value="MDR_fam"/>
</dbReference>
<evidence type="ECO:0000313" key="4">
    <source>
        <dbReference type="Proteomes" id="UP000189580"/>
    </source>
</evidence>